<dbReference type="EMBL" id="BAAASD010000006">
    <property type="protein sequence ID" value="GAA2337423.1"/>
    <property type="molecule type" value="Genomic_DNA"/>
</dbReference>
<feature type="compositionally biased region" description="Pro residues" evidence="1">
    <location>
        <begin position="500"/>
        <end position="519"/>
    </location>
</feature>
<organism evidence="2 3">
    <name type="scientific">Streptomyces cuspidosporus</name>
    <dbReference type="NCBI Taxonomy" id="66882"/>
    <lineage>
        <taxon>Bacteria</taxon>
        <taxon>Bacillati</taxon>
        <taxon>Actinomycetota</taxon>
        <taxon>Actinomycetes</taxon>
        <taxon>Kitasatosporales</taxon>
        <taxon>Streptomycetaceae</taxon>
        <taxon>Streptomyces</taxon>
    </lineage>
</organism>
<keyword evidence="3" id="KW-1185">Reference proteome</keyword>
<dbReference type="Gene3D" id="3.90.930.60">
    <property type="match status" value="1"/>
</dbReference>
<gene>
    <name evidence="2" type="ORF">GCM10010246_22360</name>
</gene>
<evidence type="ECO:0008006" key="4">
    <source>
        <dbReference type="Google" id="ProtNLM"/>
    </source>
</evidence>
<name>A0ABP5SS20_9ACTN</name>
<accession>A0ABP5SS20</accession>
<dbReference type="Proteomes" id="UP001500253">
    <property type="component" value="Unassembled WGS sequence"/>
</dbReference>
<protein>
    <recommendedName>
        <fullName evidence="4">Group-specific protein</fullName>
    </recommendedName>
</protein>
<evidence type="ECO:0000256" key="1">
    <source>
        <dbReference type="SAM" id="MobiDB-lite"/>
    </source>
</evidence>
<evidence type="ECO:0000313" key="3">
    <source>
        <dbReference type="Proteomes" id="UP001500253"/>
    </source>
</evidence>
<comment type="caution">
    <text evidence="2">The sequence shown here is derived from an EMBL/GenBank/DDBJ whole genome shotgun (WGS) entry which is preliminary data.</text>
</comment>
<feature type="compositionally biased region" description="Low complexity" evidence="1">
    <location>
        <begin position="520"/>
        <end position="541"/>
    </location>
</feature>
<sequence>MVSVMDGRRLMPVRQVRYAPTEDGAAVLGPSGALALRGSTVYAWLERLWPLLDGAQDVDAALDGLPGGHRAVATRLLDTLQRRGYLREATEARPHGLTAAELHDYRHEIAYIGHWLDSPEHRFERYRTARVLVLGDGPLHAAARHALLACGLRHALGEDPRAGYDALRAAAEGVDAVVYAGEGATAEAERRVAAVERACAGVPLFRALSLRGDCWLLPPTAPPGWADVRHRTRNAAAPGTAGPLTAAAAALVGGRLALAVFRLLTGAPDENAGPPGPVPETLRVDLATLATHRHRVLPAPRAGEAAGAEQADETAGVEQADVERRARALRASPALDPDELTARLADCADDLTGPYGPPTTEYGSQIPLTVARCAVAGADTVVGASLDPRTARAMVLRRAGASYGLMAARPVPPDRNGHAAPAPAPFCAERLTDSHALRLPASLVLPGPAGGDRESGGPAAVGTACAESWDAAVEAALFDAVRSLAPRRATAAPQAVPLPQAIPLPEGQPPPHRPPPDGPPSEGLPSEGLPAEGSPAEGLPPETLPPEPEAARHWRLLCALGPAPGVWGLSGGLVVPVIGLVVEGRLVSVGCAATAAGALADAAGALLLARQQGTEPAVEARPAGPLAAPARAAGRVPASLPGAGPRERVAALAASLAAEGYTAYAVPLDHDTDFHALVPFIARVVLDGAR</sequence>
<evidence type="ECO:0000313" key="2">
    <source>
        <dbReference type="EMBL" id="GAA2337423.1"/>
    </source>
</evidence>
<reference evidence="3" key="1">
    <citation type="journal article" date="2019" name="Int. J. Syst. Evol. Microbiol.">
        <title>The Global Catalogue of Microorganisms (GCM) 10K type strain sequencing project: providing services to taxonomists for standard genome sequencing and annotation.</title>
        <authorList>
            <consortium name="The Broad Institute Genomics Platform"/>
            <consortium name="The Broad Institute Genome Sequencing Center for Infectious Disease"/>
            <person name="Wu L."/>
            <person name="Ma J."/>
        </authorList>
    </citation>
    <scope>NUCLEOTIDE SEQUENCE [LARGE SCALE GENOMIC DNA]</scope>
    <source>
        <strain evidence="3">JCM 4316</strain>
    </source>
</reference>
<feature type="compositionally biased region" description="Low complexity" evidence="1">
    <location>
        <begin position="301"/>
        <end position="316"/>
    </location>
</feature>
<feature type="region of interest" description="Disordered" evidence="1">
    <location>
        <begin position="491"/>
        <end position="547"/>
    </location>
</feature>
<proteinExistence type="predicted"/>
<feature type="region of interest" description="Disordered" evidence="1">
    <location>
        <begin position="301"/>
        <end position="321"/>
    </location>
</feature>